<dbReference type="GO" id="GO:0005524">
    <property type="term" value="F:ATP binding"/>
    <property type="evidence" value="ECO:0007669"/>
    <property type="project" value="UniProtKB-KW"/>
</dbReference>
<dbReference type="CDD" id="cd07906">
    <property type="entry name" value="Adenylation_DNA_ligase_LigD_LigC"/>
    <property type="match status" value="1"/>
</dbReference>
<evidence type="ECO:0000256" key="17">
    <source>
        <dbReference type="ARBA" id="ARBA00023211"/>
    </source>
</evidence>
<dbReference type="PANTHER" id="PTHR42705">
    <property type="entry name" value="BIFUNCTIONAL NON-HOMOLOGOUS END JOINING PROTEIN LIGD"/>
    <property type="match status" value="1"/>
</dbReference>
<keyword evidence="4" id="KW-0808">Transferase</keyword>
<keyword evidence="3 25" id="KW-0436">Ligase</keyword>
<evidence type="ECO:0000256" key="15">
    <source>
        <dbReference type="ARBA" id="ARBA00023172"/>
    </source>
</evidence>
<dbReference type="Pfam" id="PF13298">
    <property type="entry name" value="LigD_N"/>
    <property type="match status" value="1"/>
</dbReference>
<evidence type="ECO:0000256" key="9">
    <source>
        <dbReference type="ARBA" id="ARBA00022763"/>
    </source>
</evidence>
<dbReference type="RefSeq" id="WP_067470745.1">
    <property type="nucleotide sequence ID" value="NZ_CP015961.1"/>
</dbReference>
<comment type="similarity">
    <text evidence="22">In the N-terminal section; belongs to the LigD polymerase family.</text>
</comment>
<evidence type="ECO:0000256" key="19">
    <source>
        <dbReference type="ARBA" id="ARBA00029943"/>
    </source>
</evidence>
<dbReference type="CDD" id="cd07971">
    <property type="entry name" value="OBF_DNA_ligase_LigD"/>
    <property type="match status" value="1"/>
</dbReference>
<keyword evidence="15" id="KW-0233">DNA recombination</keyword>
<dbReference type="Pfam" id="PF04679">
    <property type="entry name" value="DNA_ligase_A_C"/>
    <property type="match status" value="1"/>
</dbReference>
<dbReference type="CDD" id="cd04863">
    <property type="entry name" value="MtLigD_Pol_like"/>
    <property type="match status" value="1"/>
</dbReference>
<dbReference type="InterPro" id="IPR014144">
    <property type="entry name" value="LigD_PE_domain"/>
</dbReference>
<comment type="cofactor">
    <cofactor evidence="1">
        <name>Mn(2+)</name>
        <dbReference type="ChEBI" id="CHEBI:29035"/>
    </cofactor>
</comment>
<keyword evidence="7" id="KW-0479">Metal-binding</keyword>
<sequence>MATNGRKVDVEGHELKVTNLDKVFYPSTGTSKADVIDYYSRIAPVMVPQATRRAATRKRWVNGVGTKADPAKAFFRKNLERSAPSWVPRADIEHKKGTSTYPLIDERAVLVWLAQVAALEIHTPQWRFDEENEPLNPDRLVLDLDPGEGVELRQCAEVAVWCREIIDGMGLDAFPVTSGSKGLHIYSPLDGSTTAEEADAVARELARALQADHRDHVVSEMSKSSRKGKVFIDWSQNNGSKTTICPYSLRGRMRPTVAAPRTWDEISDPELRHIEYDEVLRRVEEGIDPIAEMGHEPSHTRGRRGKAEGTRRANRLEKYKSKRDRTRTPEPIPETQVHHDDSESAIESEDPIFVIQEHHASSVHWDFRLEHDGVLASWAVPKGPPGAQGVNRLAVATEDHPLEYATFEGTIPKKEYGGGEVAIWDVGTIDVDKWCEGREVVVTCYGRADGGLGGEPRKFALIHTGEKTGTSGAGNDSHWILRLTKHQPQPGRSGTGPSISTPVSPMLATLGSAKDITNSKDWAFEMKWDGVRAVATVTSATVILSSRKGHDLTATFPEFGDLGKAIDRRTLNEGDVIVDGEIVAFDAKDRPSFSLLQQRLGLTTKAKIRSAQERFPAFFMAFDLLACGGRSMLATPYGERRSALREVVDETAHLRIPHADPGDVDHAIALSQQLELEGVVAKQLSSVYRPGKRGKTWIKIKNAREQEVVVIGWRHGKGERSGRIGSLLLAVPDDEGQLHYAGRVGTGFSEKDLDDIARRLRGRERKTAPAAGVPAADRRDAEWVRADLVAEVRYAERTTEGRLRHPSWRGWRRDKSPNEVTWE</sequence>
<dbReference type="GO" id="GO:0006281">
    <property type="term" value="P:DNA repair"/>
    <property type="evidence" value="ECO:0007669"/>
    <property type="project" value="UniProtKB-KW"/>
</dbReference>
<evidence type="ECO:0000256" key="2">
    <source>
        <dbReference type="ARBA" id="ARBA00012727"/>
    </source>
</evidence>
<keyword evidence="17" id="KW-0464">Manganese</keyword>
<evidence type="ECO:0000256" key="23">
    <source>
        <dbReference type="SAM" id="MobiDB-lite"/>
    </source>
</evidence>
<evidence type="ECO:0000256" key="10">
    <source>
        <dbReference type="ARBA" id="ARBA00022801"/>
    </source>
</evidence>
<feature type="region of interest" description="Disordered" evidence="23">
    <location>
        <begin position="292"/>
        <end position="345"/>
    </location>
</feature>
<feature type="compositionally biased region" description="Basic and acidic residues" evidence="23">
    <location>
        <begin position="293"/>
        <end position="319"/>
    </location>
</feature>
<evidence type="ECO:0000256" key="13">
    <source>
        <dbReference type="ARBA" id="ARBA00022932"/>
    </source>
</evidence>
<dbReference type="Pfam" id="PF01068">
    <property type="entry name" value="DNA_ligase_A_M"/>
    <property type="match status" value="1"/>
</dbReference>
<dbReference type="InterPro" id="IPR014145">
    <property type="entry name" value="LigD_pol_dom"/>
</dbReference>
<dbReference type="Gene3D" id="3.90.920.10">
    <property type="entry name" value="DNA primase, PRIM domain"/>
    <property type="match status" value="1"/>
</dbReference>
<keyword evidence="26" id="KW-1185">Reference proteome</keyword>
<comment type="catalytic activity">
    <reaction evidence="20">
        <text>ATP + (deoxyribonucleotide)n-3'-hydroxyl + 5'-phospho-(deoxyribonucleotide)m = (deoxyribonucleotide)n+m + AMP + diphosphate.</text>
        <dbReference type="EC" id="6.5.1.1"/>
    </reaction>
</comment>
<dbReference type="EMBL" id="CP015961">
    <property type="protein sequence ID" value="ANI93539.1"/>
    <property type="molecule type" value="Genomic_DNA"/>
</dbReference>
<keyword evidence="10" id="KW-0378">Hydrolase</keyword>
<evidence type="ECO:0000256" key="3">
    <source>
        <dbReference type="ARBA" id="ARBA00022598"/>
    </source>
</evidence>
<keyword evidence="8" id="KW-0547">Nucleotide-binding</keyword>
<dbReference type="InterPro" id="IPR014146">
    <property type="entry name" value="LigD_ligase_dom"/>
</dbReference>
<name>A0A173LPF1_9ACTN</name>
<evidence type="ECO:0000256" key="14">
    <source>
        <dbReference type="ARBA" id="ARBA00023125"/>
    </source>
</evidence>
<reference evidence="25 26" key="1">
    <citation type="submission" date="2016-06" db="EMBL/GenBank/DDBJ databases">
        <title>Complete genome sequence of a saline-alkali tolerant type strain Dietzia timorensis ID05-A0528T.</title>
        <authorList>
            <person name="Wu X."/>
        </authorList>
    </citation>
    <scope>NUCLEOTIDE SEQUENCE [LARGE SCALE GENOMIC DNA]</scope>
    <source>
        <strain evidence="25 26">ID05-A0528</strain>
    </source>
</reference>
<evidence type="ECO:0000256" key="4">
    <source>
        <dbReference type="ARBA" id="ARBA00022679"/>
    </source>
</evidence>
<dbReference type="GO" id="GO:0003910">
    <property type="term" value="F:DNA ligase (ATP) activity"/>
    <property type="evidence" value="ECO:0007669"/>
    <property type="project" value="UniProtKB-EC"/>
</dbReference>
<dbReference type="InterPro" id="IPR012309">
    <property type="entry name" value="DNA_ligase_ATP-dep_C"/>
</dbReference>
<protein>
    <recommendedName>
        <fullName evidence="2">DNA ligase (ATP)</fullName>
        <ecNumber evidence="2">6.5.1.1</ecNumber>
    </recommendedName>
    <alternativeName>
        <fullName evidence="19">NHEJ DNA polymerase</fullName>
    </alternativeName>
</protein>
<evidence type="ECO:0000256" key="16">
    <source>
        <dbReference type="ARBA" id="ARBA00023204"/>
    </source>
</evidence>
<dbReference type="AlphaFoldDB" id="A0A173LPF1"/>
<dbReference type="NCBIfam" id="NF007210">
    <property type="entry name" value="PRK09632.1"/>
    <property type="match status" value="1"/>
</dbReference>
<evidence type="ECO:0000256" key="22">
    <source>
        <dbReference type="ARBA" id="ARBA00049990"/>
    </source>
</evidence>
<evidence type="ECO:0000256" key="20">
    <source>
        <dbReference type="ARBA" id="ARBA00034003"/>
    </source>
</evidence>
<dbReference type="Pfam" id="PF21686">
    <property type="entry name" value="LigD_Prim-Pol"/>
    <property type="match status" value="1"/>
</dbReference>
<keyword evidence="9" id="KW-0227">DNA damage</keyword>
<evidence type="ECO:0000259" key="24">
    <source>
        <dbReference type="PROSITE" id="PS50160"/>
    </source>
</evidence>
<keyword evidence="18" id="KW-0511">Multifunctional enzyme</keyword>
<dbReference type="GO" id="GO:0004527">
    <property type="term" value="F:exonuclease activity"/>
    <property type="evidence" value="ECO:0007669"/>
    <property type="project" value="UniProtKB-KW"/>
</dbReference>
<dbReference type="Gene3D" id="2.40.50.140">
    <property type="entry name" value="Nucleic acid-binding proteins"/>
    <property type="match status" value="1"/>
</dbReference>
<dbReference type="EC" id="6.5.1.1" evidence="2"/>
<dbReference type="InterPro" id="IPR012310">
    <property type="entry name" value="DNA_ligase_ATP-dep_cent"/>
</dbReference>
<dbReference type="OrthoDB" id="9802472at2"/>
<dbReference type="Proteomes" id="UP000186104">
    <property type="component" value="Chromosome"/>
</dbReference>
<gene>
    <name evidence="25" type="ORF">BJL86_2779</name>
</gene>
<dbReference type="InterPro" id="IPR033649">
    <property type="entry name" value="MtLigD_Pol-like"/>
</dbReference>
<evidence type="ECO:0000256" key="8">
    <source>
        <dbReference type="ARBA" id="ARBA00022741"/>
    </source>
</evidence>
<dbReference type="Gene3D" id="3.30.1490.70">
    <property type="match status" value="1"/>
</dbReference>
<keyword evidence="14" id="KW-0238">DNA-binding</keyword>
<keyword evidence="11" id="KW-0269">Exonuclease</keyword>
<dbReference type="STRING" id="499555.BJL86_2779"/>
<dbReference type="SUPFAM" id="SSF56091">
    <property type="entry name" value="DNA ligase/mRNA capping enzyme, catalytic domain"/>
    <property type="match status" value="1"/>
</dbReference>
<evidence type="ECO:0000256" key="12">
    <source>
        <dbReference type="ARBA" id="ARBA00022840"/>
    </source>
</evidence>
<evidence type="ECO:0000256" key="6">
    <source>
        <dbReference type="ARBA" id="ARBA00022722"/>
    </source>
</evidence>
<proteinExistence type="inferred from homology"/>
<dbReference type="KEGG" id="dtm:BJL86_2779"/>
<evidence type="ECO:0000313" key="26">
    <source>
        <dbReference type="Proteomes" id="UP000186104"/>
    </source>
</evidence>
<dbReference type="InterPro" id="IPR012340">
    <property type="entry name" value="NA-bd_OB-fold"/>
</dbReference>
<evidence type="ECO:0000256" key="11">
    <source>
        <dbReference type="ARBA" id="ARBA00022839"/>
    </source>
</evidence>
<keyword evidence="16" id="KW-0234">DNA repair</keyword>
<evidence type="ECO:0000256" key="7">
    <source>
        <dbReference type="ARBA" id="ARBA00022723"/>
    </source>
</evidence>
<evidence type="ECO:0000313" key="25">
    <source>
        <dbReference type="EMBL" id="ANI93539.1"/>
    </source>
</evidence>
<dbReference type="InterPro" id="IPR052171">
    <property type="entry name" value="NHEJ_LigD"/>
</dbReference>
<dbReference type="Gene3D" id="3.30.470.30">
    <property type="entry name" value="DNA ligase/mRNA capping enzyme"/>
    <property type="match status" value="1"/>
</dbReference>
<dbReference type="NCBIfam" id="TIGR02779">
    <property type="entry name" value="NHEJ_ligase_lig"/>
    <property type="match status" value="1"/>
</dbReference>
<keyword evidence="5" id="KW-0548">Nucleotidyltransferase</keyword>
<accession>A0A173LPF1</accession>
<comment type="similarity">
    <text evidence="21">In the C-terminal section; belongs to the ATP-dependent DNA ligase family.</text>
</comment>
<dbReference type="GO" id="GO:0003887">
    <property type="term" value="F:DNA-directed DNA polymerase activity"/>
    <property type="evidence" value="ECO:0007669"/>
    <property type="project" value="UniProtKB-KW"/>
</dbReference>
<evidence type="ECO:0000256" key="1">
    <source>
        <dbReference type="ARBA" id="ARBA00001936"/>
    </source>
</evidence>
<evidence type="ECO:0000256" key="21">
    <source>
        <dbReference type="ARBA" id="ARBA00049981"/>
    </source>
</evidence>
<feature type="domain" description="ATP-dependent DNA ligase family profile" evidence="24">
    <location>
        <begin position="610"/>
        <end position="733"/>
    </location>
</feature>
<dbReference type="GO" id="GO:0006310">
    <property type="term" value="P:DNA recombination"/>
    <property type="evidence" value="ECO:0007669"/>
    <property type="project" value="UniProtKB-KW"/>
</dbReference>
<organism evidence="25 26">
    <name type="scientific">Dietzia timorensis</name>
    <dbReference type="NCBI Taxonomy" id="499555"/>
    <lineage>
        <taxon>Bacteria</taxon>
        <taxon>Bacillati</taxon>
        <taxon>Actinomycetota</taxon>
        <taxon>Actinomycetes</taxon>
        <taxon>Mycobacteriales</taxon>
        <taxon>Dietziaceae</taxon>
        <taxon>Dietzia</taxon>
    </lineage>
</organism>
<evidence type="ECO:0000256" key="18">
    <source>
        <dbReference type="ARBA" id="ARBA00023268"/>
    </source>
</evidence>
<dbReference type="PROSITE" id="PS50160">
    <property type="entry name" value="DNA_LIGASE_A3"/>
    <property type="match status" value="1"/>
</dbReference>
<keyword evidence="13" id="KW-0239">DNA-directed DNA polymerase</keyword>
<keyword evidence="6" id="KW-0540">Nuclease</keyword>
<dbReference type="GO" id="GO:0046872">
    <property type="term" value="F:metal ion binding"/>
    <property type="evidence" value="ECO:0007669"/>
    <property type="project" value="UniProtKB-KW"/>
</dbReference>
<keyword evidence="12" id="KW-0067">ATP-binding</keyword>
<evidence type="ECO:0000256" key="5">
    <source>
        <dbReference type="ARBA" id="ARBA00022695"/>
    </source>
</evidence>
<dbReference type="GO" id="GO:0003677">
    <property type="term" value="F:DNA binding"/>
    <property type="evidence" value="ECO:0007669"/>
    <property type="project" value="UniProtKB-KW"/>
</dbReference>
<dbReference type="PANTHER" id="PTHR42705:SF2">
    <property type="entry name" value="BIFUNCTIONAL NON-HOMOLOGOUS END JOINING PROTEIN LIGD"/>
    <property type="match status" value="1"/>
</dbReference>
<dbReference type="SUPFAM" id="SSF50249">
    <property type="entry name" value="Nucleic acid-binding proteins"/>
    <property type="match status" value="1"/>
</dbReference>
<dbReference type="NCBIfam" id="TIGR02778">
    <property type="entry name" value="ligD_pol"/>
    <property type="match status" value="1"/>
</dbReference>